<proteinExistence type="predicted"/>
<dbReference type="OrthoDB" id="893065at2"/>
<protein>
    <submittedName>
        <fullName evidence="1">Uncharacterized protein</fullName>
    </submittedName>
</protein>
<evidence type="ECO:0000313" key="2">
    <source>
        <dbReference type="Proteomes" id="UP000267268"/>
    </source>
</evidence>
<sequence length="286" mass="33095">MREITNHIEIKLDYSPNSENPSRLFKSFAEVIDATSKIDSIFSKSVNSNYSQKLILEDIEKGSIVTKLIDWIKINPSNQIDDIQSDENIKNYIQNSREKTYKFIEDKKDSPEDIQELKNDLESIAEENQVRGSFNYQPPNLIELAETINKISKATNELNDEESYQIKVEEGEPIKIKSDSKQINIDDVENILADNTLENESILFYKIKKPDFLSESQWEFKYGSKTIKAKIFDSEWLKKFQSGSVEVRPGYSLKVKAKSITKYDKNNKLISEKFEIIEILDVIKNG</sequence>
<name>A0A3Q9FRW7_9BACT</name>
<dbReference type="AlphaFoldDB" id="A0A3Q9FRW7"/>
<keyword evidence="2" id="KW-1185">Reference proteome</keyword>
<dbReference type="Proteomes" id="UP000267268">
    <property type="component" value="Chromosome 1"/>
</dbReference>
<gene>
    <name evidence="1" type="ORF">EI427_12840</name>
</gene>
<dbReference type="RefSeq" id="WP_126615247.1">
    <property type="nucleotide sequence ID" value="NZ_CP034562.1"/>
</dbReference>
<organism evidence="1 2">
    <name type="scientific">Flammeovirga pectinis</name>
    <dbReference type="NCBI Taxonomy" id="2494373"/>
    <lineage>
        <taxon>Bacteria</taxon>
        <taxon>Pseudomonadati</taxon>
        <taxon>Bacteroidota</taxon>
        <taxon>Cytophagia</taxon>
        <taxon>Cytophagales</taxon>
        <taxon>Flammeovirgaceae</taxon>
        <taxon>Flammeovirga</taxon>
    </lineage>
</organism>
<reference evidence="1 2" key="1">
    <citation type="submission" date="2018-12" db="EMBL/GenBank/DDBJ databases">
        <title>Flammeovirga pectinis sp. nov., isolated from the gut of the Korean scallop, Patinopecten yessoensis.</title>
        <authorList>
            <person name="Bae J.-W."/>
            <person name="Jeong Y.-S."/>
            <person name="Kang W."/>
        </authorList>
    </citation>
    <scope>NUCLEOTIDE SEQUENCE [LARGE SCALE GENOMIC DNA]</scope>
    <source>
        <strain evidence="1 2">L12M1</strain>
    </source>
</reference>
<dbReference type="EMBL" id="CP034562">
    <property type="protein sequence ID" value="AZQ63091.1"/>
    <property type="molecule type" value="Genomic_DNA"/>
</dbReference>
<evidence type="ECO:0000313" key="1">
    <source>
        <dbReference type="EMBL" id="AZQ63091.1"/>
    </source>
</evidence>
<accession>A0A3Q9FRW7</accession>
<dbReference type="KEGG" id="fll:EI427_12840"/>